<evidence type="ECO:0000256" key="3">
    <source>
        <dbReference type="ARBA" id="ARBA00022679"/>
    </source>
</evidence>
<evidence type="ECO:0000256" key="1">
    <source>
        <dbReference type="ARBA" id="ARBA00012417"/>
    </source>
</evidence>
<keyword evidence="5" id="KW-0235">DNA replication</keyword>
<evidence type="ECO:0000256" key="5">
    <source>
        <dbReference type="ARBA" id="ARBA00022705"/>
    </source>
</evidence>
<dbReference type="RefSeq" id="WP_009874310.1">
    <property type="nucleotide sequence ID" value="NC_011833.1"/>
</dbReference>
<dbReference type="Gene3D" id="1.20.272.10">
    <property type="match status" value="1"/>
</dbReference>
<proteinExistence type="predicted"/>
<keyword evidence="4 12" id="KW-0548">Nucleotidyltransferase</keyword>
<dbReference type="KEGG" id="bap:BUAP5A_347"/>
<comment type="subunit">
    <text evidence="7">DNA polymerase III contains a core (composed of alpha, epsilon and theta chains) that associates with a tau subunit. This core dimerizes to form the POLIII' complex. PolIII' associates with the gamma complex (composed of gamma, delta, delta', psi and chi chains) and with the beta chain to form the complete DNA polymerase III complex.</text>
</comment>
<dbReference type="Gene3D" id="3.40.50.300">
    <property type="entry name" value="P-loop containing nucleotide triphosphate hydrolases"/>
    <property type="match status" value="1"/>
</dbReference>
<evidence type="ECO:0000256" key="8">
    <source>
        <dbReference type="ARBA" id="ARBA00037724"/>
    </source>
</evidence>
<dbReference type="GO" id="GO:0009360">
    <property type="term" value="C:DNA polymerase III complex"/>
    <property type="evidence" value="ECO:0007669"/>
    <property type="project" value="InterPro"/>
</dbReference>
<dbReference type="InterPro" id="IPR050238">
    <property type="entry name" value="DNA_Rep/Repair_Clamp_Loader"/>
</dbReference>
<feature type="domain" description="DNA polymerase III subunit delta' AAA+ ATPase lid" evidence="11">
    <location>
        <begin position="166"/>
        <end position="203"/>
    </location>
</feature>
<dbReference type="SUPFAM" id="SSF48019">
    <property type="entry name" value="post-AAA+ oligomerization domain-like"/>
    <property type="match status" value="1"/>
</dbReference>
<gene>
    <name evidence="12" type="primary">holB</name>
    <name evidence="12" type="ordered locus">BUAP5A_347</name>
</gene>
<dbReference type="GO" id="GO:0006261">
    <property type="term" value="P:DNA-templated DNA replication"/>
    <property type="evidence" value="ECO:0007669"/>
    <property type="project" value="TreeGrafter"/>
</dbReference>
<evidence type="ECO:0000313" key="13">
    <source>
        <dbReference type="Proteomes" id="UP000006904"/>
    </source>
</evidence>
<dbReference type="InterPro" id="IPR015199">
    <property type="entry name" value="DNA_pol_III_delta_C"/>
</dbReference>
<evidence type="ECO:0000256" key="4">
    <source>
        <dbReference type="ARBA" id="ARBA00022695"/>
    </source>
</evidence>
<evidence type="ECO:0000259" key="11">
    <source>
        <dbReference type="Pfam" id="PF21500"/>
    </source>
</evidence>
<dbReference type="EC" id="2.7.7.7" evidence="1"/>
<evidence type="ECO:0000256" key="6">
    <source>
        <dbReference type="ARBA" id="ARBA00022932"/>
    </source>
</evidence>
<dbReference type="AlphaFoldDB" id="A0A7U3YAD7"/>
<accession>A0A7U3YAD7</accession>
<dbReference type="InterPro" id="IPR048731">
    <property type="entry name" value="HolB_lid-gammaproteobact"/>
</dbReference>
<keyword evidence="6" id="KW-0239">DNA-directed DNA polymerase</keyword>
<dbReference type="Pfam" id="PF21500">
    <property type="entry name" value="HolB_lid"/>
    <property type="match status" value="1"/>
</dbReference>
<reference evidence="12 13" key="1">
    <citation type="journal article" date="2009" name="Science">
        <title>The dynamics and time scale of ongoing genomic erosion in symbiotic bacteria.</title>
        <authorList>
            <person name="Moran N.A."/>
            <person name="McLaughlin H.J."/>
            <person name="Sorek R."/>
        </authorList>
    </citation>
    <scope>NUCLEOTIDE SEQUENCE [LARGE SCALE GENOMIC DNA]</scope>
    <source>
        <strain evidence="12 13">5A</strain>
    </source>
</reference>
<keyword evidence="3 12" id="KW-0808">Transferase</keyword>
<dbReference type="Proteomes" id="UP000006904">
    <property type="component" value="Chromosome"/>
</dbReference>
<dbReference type="EMBL" id="CP001161">
    <property type="protein sequence ID" value="ACL30710.1"/>
    <property type="molecule type" value="Genomic_DNA"/>
</dbReference>
<evidence type="ECO:0000256" key="9">
    <source>
        <dbReference type="ARBA" id="ARBA00049244"/>
    </source>
</evidence>
<comment type="catalytic activity">
    <reaction evidence="9">
        <text>DNA(n) + a 2'-deoxyribonucleoside 5'-triphosphate = DNA(n+1) + diphosphate</text>
        <dbReference type="Rhea" id="RHEA:22508"/>
        <dbReference type="Rhea" id="RHEA-COMP:17339"/>
        <dbReference type="Rhea" id="RHEA-COMP:17340"/>
        <dbReference type="ChEBI" id="CHEBI:33019"/>
        <dbReference type="ChEBI" id="CHEBI:61560"/>
        <dbReference type="ChEBI" id="CHEBI:173112"/>
        <dbReference type="EC" id="2.7.7.7"/>
    </reaction>
</comment>
<feature type="domain" description="DNA polymerase III delta subunit C-terminal" evidence="10">
    <location>
        <begin position="207"/>
        <end position="320"/>
    </location>
</feature>
<comment type="function">
    <text evidence="8">DNA polymerase III is a complex, multichain enzyme responsible for most of the replicative synthesis in bacteria. This DNA polymerase also exhibits 3' to 5' exonuclease activity.</text>
</comment>
<evidence type="ECO:0000313" key="12">
    <source>
        <dbReference type="EMBL" id="ACL30710.1"/>
    </source>
</evidence>
<dbReference type="GO" id="GO:0003677">
    <property type="term" value="F:DNA binding"/>
    <property type="evidence" value="ECO:0007669"/>
    <property type="project" value="InterPro"/>
</dbReference>
<name>A0A7U3YAD7_BUCA5</name>
<dbReference type="InterPro" id="IPR027417">
    <property type="entry name" value="P-loop_NTPase"/>
</dbReference>
<sequence>MKLYPWLIKPYNNIVQQYQKKKAHHAILIKTPRGIGVSLLIWFISKWLLCLKPIGLNSCDKCHGCKLMSANNHPDWHNFTLEKNNLFSIESVRIINEKIFTCSRQGGSKIIFLSDTGKLTESAINAFLKTLEEPPRKTWFFLVNYKNLNSHSTLNSRCLIYKLFIPEEKKSLYWLKKETVKKNRSCLTALRINQGSPLYAKKFINSNLWIDRINFYECLHDSFKKNNLLKILPLITEKDSQVKIDWICFLLFDSIKFYFNENDNLTNSDQIELIQFFSYNYKNTILDTSIRTWLHCKYRLSNISGINCELLLSEQLLIWEKILNFS</sequence>
<organism evidence="12 13">
    <name type="scientific">Buchnera aphidicola subsp. Acyrthosiphon pisum (strain 5A)</name>
    <dbReference type="NCBI Taxonomy" id="563178"/>
    <lineage>
        <taxon>Bacteria</taxon>
        <taxon>Pseudomonadati</taxon>
        <taxon>Pseudomonadota</taxon>
        <taxon>Gammaproteobacteria</taxon>
        <taxon>Enterobacterales</taxon>
        <taxon>Erwiniaceae</taxon>
        <taxon>Buchnera</taxon>
    </lineage>
</organism>
<evidence type="ECO:0000259" key="10">
    <source>
        <dbReference type="Pfam" id="PF09115"/>
    </source>
</evidence>
<dbReference type="InterPro" id="IPR008921">
    <property type="entry name" value="DNA_pol3_clamp-load_cplx_C"/>
</dbReference>
<dbReference type="Pfam" id="PF13177">
    <property type="entry name" value="DNA_pol3_delta2"/>
    <property type="match status" value="1"/>
</dbReference>
<dbReference type="OrthoDB" id="9811073at2"/>
<dbReference type="Pfam" id="PF09115">
    <property type="entry name" value="DNApol3-delta_C"/>
    <property type="match status" value="1"/>
</dbReference>
<evidence type="ECO:0000256" key="2">
    <source>
        <dbReference type="ARBA" id="ARBA00014363"/>
    </source>
</evidence>
<protein>
    <recommendedName>
        <fullName evidence="2">DNA polymerase III subunit delta'</fullName>
        <ecNumber evidence="1">2.7.7.7</ecNumber>
    </recommendedName>
</protein>
<dbReference type="GO" id="GO:0003887">
    <property type="term" value="F:DNA-directed DNA polymerase activity"/>
    <property type="evidence" value="ECO:0007669"/>
    <property type="project" value="UniProtKB-KW"/>
</dbReference>
<dbReference type="PANTHER" id="PTHR11669:SF8">
    <property type="entry name" value="DNA POLYMERASE III SUBUNIT DELTA"/>
    <property type="match status" value="1"/>
</dbReference>
<evidence type="ECO:0000256" key="7">
    <source>
        <dbReference type="ARBA" id="ARBA00026073"/>
    </source>
</evidence>
<dbReference type="SUPFAM" id="SSF52540">
    <property type="entry name" value="P-loop containing nucleoside triphosphate hydrolases"/>
    <property type="match status" value="1"/>
</dbReference>
<dbReference type="PANTHER" id="PTHR11669">
    <property type="entry name" value="REPLICATION FACTOR C / DNA POLYMERASE III GAMMA-TAU SUBUNIT"/>
    <property type="match status" value="1"/>
</dbReference>